<gene>
    <name evidence="2" type="ordered locus">Pyrfu_0617</name>
</gene>
<name>G0EH36_PYRF1</name>
<evidence type="ECO:0000313" key="3">
    <source>
        <dbReference type="Proteomes" id="UP000001037"/>
    </source>
</evidence>
<dbReference type="Proteomes" id="UP000001037">
    <property type="component" value="Chromosome"/>
</dbReference>
<organism evidence="2 3">
    <name type="scientific">Pyrolobus fumarii (strain DSM 11204 / 1A)</name>
    <dbReference type="NCBI Taxonomy" id="694429"/>
    <lineage>
        <taxon>Archaea</taxon>
        <taxon>Thermoproteota</taxon>
        <taxon>Thermoprotei</taxon>
        <taxon>Desulfurococcales</taxon>
        <taxon>Pyrodictiaceae</taxon>
        <taxon>Pyrolobus</taxon>
    </lineage>
</organism>
<comment type="similarity">
    <text evidence="1">Belongs to the UPF0282 family.</text>
</comment>
<dbReference type="InterPro" id="IPR050114">
    <property type="entry name" value="UPF0173_UPF0282_UlaG_hydrolase"/>
</dbReference>
<dbReference type="HOGENOM" id="CLU_079268_0_0_2"/>
<dbReference type="EMBL" id="CP002838">
    <property type="protein sequence ID" value="AEM38486.1"/>
    <property type="molecule type" value="Genomic_DNA"/>
</dbReference>
<dbReference type="InParanoid" id="G0EH36"/>
<dbReference type="InterPro" id="IPR036866">
    <property type="entry name" value="RibonucZ/Hydroxyglut_hydro"/>
</dbReference>
<dbReference type="PANTHER" id="PTHR43546:SF4">
    <property type="entry name" value="UPF0282 PROTEIN MJ1629"/>
    <property type="match status" value="1"/>
</dbReference>
<reference evidence="2 3" key="1">
    <citation type="journal article" date="2011" name="Stand. Genomic Sci.">
        <title>Complete genome sequence of the hyperthermophilic chemolithoautotroph Pyrolobus fumarii type strain (1A).</title>
        <authorList>
            <person name="Anderson I."/>
            <person name="Goker M."/>
            <person name="Nolan M."/>
            <person name="Lucas S."/>
            <person name="Hammon N."/>
            <person name="Deshpande S."/>
            <person name="Cheng J.F."/>
            <person name="Tapia R."/>
            <person name="Han C."/>
            <person name="Goodwin L."/>
            <person name="Pitluck S."/>
            <person name="Huntemann M."/>
            <person name="Liolios K."/>
            <person name="Ivanova N."/>
            <person name="Pagani I."/>
            <person name="Mavromatis K."/>
            <person name="Ovchinikova G."/>
            <person name="Pati A."/>
            <person name="Chen A."/>
            <person name="Palaniappan K."/>
            <person name="Land M."/>
            <person name="Hauser L."/>
            <person name="Brambilla E.M."/>
            <person name="Huber H."/>
            <person name="Yasawong M."/>
            <person name="Rohde M."/>
            <person name="Spring S."/>
            <person name="Abt B."/>
            <person name="Sikorski J."/>
            <person name="Wirth R."/>
            <person name="Detter J.C."/>
            <person name="Woyke T."/>
            <person name="Bristow J."/>
            <person name="Eisen J.A."/>
            <person name="Markowitz V."/>
            <person name="Hugenholtz P."/>
            <person name="Kyrpides N.C."/>
            <person name="Klenk H.P."/>
            <person name="Lapidus A."/>
        </authorList>
    </citation>
    <scope>NUCLEOTIDE SEQUENCE [LARGE SCALE GENOMIC DNA]</scope>
    <source>
        <strain evidence="3">DSM 11204 / 1A</strain>
    </source>
</reference>
<dbReference type="AlphaFoldDB" id="G0EH36"/>
<evidence type="ECO:0000256" key="1">
    <source>
        <dbReference type="HAMAP-Rule" id="MF_01406"/>
    </source>
</evidence>
<dbReference type="PANTHER" id="PTHR43546">
    <property type="entry name" value="UPF0173 METAL-DEPENDENT HYDROLASE MJ1163-RELATED"/>
    <property type="match status" value="1"/>
</dbReference>
<proteinExistence type="inferred from homology"/>
<dbReference type="eggNOG" id="arCOG00969">
    <property type="taxonomic scope" value="Archaea"/>
</dbReference>
<sequence length="354" mass="40763">MVLEELGVTLVWGDSLGAKSFAVFVETGCGGILVDPGAAAMHPSYPLTRDEKKRLRREALRTVARFVERATMVVVTHYHYDHYVRPWDADYPGPNPYRDRLVIAKDPSLFINESQRARAEELYSKLLESTEARLEDILEEPTGDVDVPDFEELMPLAVRATSKGRLEAGRRWLSSLAAKWREWRRFPERIEAGHYRIVFADSGSWEHCGVRVELLGPHFHGDIYERTGWVVPVLIEVRGHRVLYTSDLMGPLAEDYAEEVLRLKPHVLIADGPATYLPPYMFSRRDLERAKANMLRIVREAAPQLIIWDHHLPREPRWRERVSKVLSEAQRQDVPILTVAEVYGRRPLVEEVSR</sequence>
<dbReference type="STRING" id="694429.Pyrfu_0617"/>
<dbReference type="KEGG" id="pfm:Pyrfu_0617"/>
<protein>
    <recommendedName>
        <fullName evidence="1">UPF0282 protein Pyrfu_0617</fullName>
    </recommendedName>
</protein>
<dbReference type="Gene3D" id="3.60.15.10">
    <property type="entry name" value="Ribonuclease Z/Hydroxyacylglutathione hydrolase-like"/>
    <property type="match status" value="1"/>
</dbReference>
<accession>G0EH36</accession>
<dbReference type="SUPFAM" id="SSF56281">
    <property type="entry name" value="Metallo-hydrolase/oxidoreductase"/>
    <property type="match status" value="1"/>
</dbReference>
<evidence type="ECO:0000313" key="2">
    <source>
        <dbReference type="EMBL" id="AEM38486.1"/>
    </source>
</evidence>
<dbReference type="InterPro" id="IPR014426">
    <property type="entry name" value="UPF0282_hydrls"/>
</dbReference>
<dbReference type="HAMAP" id="MF_01406">
    <property type="entry name" value="UPF0282"/>
    <property type="match status" value="1"/>
</dbReference>
<keyword evidence="3" id="KW-1185">Reference proteome</keyword>